<dbReference type="InterPro" id="IPR057402">
    <property type="entry name" value="AIM3_BBC1_C"/>
</dbReference>
<keyword evidence="4" id="KW-1185">Reference proteome</keyword>
<accession>A0A2X0PM35</accession>
<evidence type="ECO:0000259" key="2">
    <source>
        <dbReference type="Pfam" id="PF25459"/>
    </source>
</evidence>
<proteinExistence type="predicted"/>
<dbReference type="EMBL" id="FQNC01000086">
    <property type="protein sequence ID" value="SGZ26170.1"/>
    <property type="molecule type" value="Genomic_DNA"/>
</dbReference>
<organism evidence="3 4">
    <name type="scientific">Microbotryum silenes-dioicae</name>
    <dbReference type="NCBI Taxonomy" id="796604"/>
    <lineage>
        <taxon>Eukaryota</taxon>
        <taxon>Fungi</taxon>
        <taxon>Dikarya</taxon>
        <taxon>Basidiomycota</taxon>
        <taxon>Pucciniomycotina</taxon>
        <taxon>Microbotryomycetes</taxon>
        <taxon>Microbotryales</taxon>
        <taxon>Microbotryaceae</taxon>
        <taxon>Microbotryum</taxon>
    </lineage>
</organism>
<evidence type="ECO:0000313" key="3">
    <source>
        <dbReference type="EMBL" id="SGZ26170.1"/>
    </source>
</evidence>
<dbReference type="Proteomes" id="UP000249464">
    <property type="component" value="Unassembled WGS sequence"/>
</dbReference>
<evidence type="ECO:0000313" key="4">
    <source>
        <dbReference type="Proteomes" id="UP000249464"/>
    </source>
</evidence>
<sequence length="588" mass="63417">MAPTFASLKAKAADAAGDLKTKSSSKPVQYKPVTPWDPEASRAKPSATERFEQSTVLQRHAAIHRPPPPPKRIHAPTAAEQETAGPAQPPRLPYRASPPSSGAATPPVAPPSLPSRKPAFGAPTAGSAPPPPPPRNNSNSSTVSSSNTGRAVPAPPPNTAAPPYQHAVDHDLPRRGSPAAALGRNGFVRFSEYGTSEKEELFAMLDEASRASIRCGLPRLSSLQLGGNEASLPAKTDLTSDLRRAAISPPSPPSPPPNVDAATLARVRRTWPYDGTANQAESEAPSYPPPQSHSSSALALCHWIMYEPYETLWYNEASPRPPPLVQARGDMRYAGSWSSTGTSKTTIGLIIFGDASCCWWAMSFDTRNPSQVERQARYRPIPSPWSGEQLYAASETYSSEIVTFARQAYASGQPVARGECWDVAAEALKHVNQRPGMPEAFPSIGRTHGHLMYYGRVGKPGVWRGGDCYVRPGDVVEWRLVKICVANAPKGSFSTLGDPDHTAVIVEVGTPKLTPADGEEIDVTQLPDLTVVEQSQGRPPLLNTYNLSTMSTGEVWLYRPVPLVEYVGTEIKVEWPPQCQTWEIGQLE</sequence>
<dbReference type="Pfam" id="PF25459">
    <property type="entry name" value="AIM3_BBC1_C"/>
    <property type="match status" value="1"/>
</dbReference>
<feature type="region of interest" description="Disordered" evidence="1">
    <location>
        <begin position="1"/>
        <end position="185"/>
    </location>
</feature>
<protein>
    <submittedName>
        <fullName evidence="3">BQ5605_C024g09850 protein</fullName>
    </submittedName>
</protein>
<dbReference type="STRING" id="796604.A0A2X0PM35"/>
<feature type="compositionally biased region" description="Low complexity" evidence="1">
    <location>
        <begin position="1"/>
        <end position="18"/>
    </location>
</feature>
<reference evidence="3 4" key="1">
    <citation type="submission" date="2016-11" db="EMBL/GenBank/DDBJ databases">
        <authorList>
            <person name="Jaros S."/>
            <person name="Januszkiewicz K."/>
            <person name="Wedrychowicz H."/>
        </authorList>
    </citation>
    <scope>NUCLEOTIDE SEQUENCE [LARGE SCALE GENOMIC DNA]</scope>
</reference>
<gene>
    <name evidence="3" type="primary">BQ5605_C024g09850</name>
    <name evidence="3" type="ORF">BQ5605_C024G09850</name>
</gene>
<name>A0A2X0PM35_9BASI</name>
<feature type="compositionally biased region" description="Low complexity" evidence="1">
    <location>
        <begin position="136"/>
        <end position="152"/>
    </location>
</feature>
<feature type="domain" description="BBC1/AIM3 cysteine proteinase-fold" evidence="2">
    <location>
        <begin position="376"/>
        <end position="569"/>
    </location>
</feature>
<feature type="compositionally biased region" description="Basic and acidic residues" evidence="1">
    <location>
        <begin position="39"/>
        <end position="52"/>
    </location>
</feature>
<evidence type="ECO:0000256" key="1">
    <source>
        <dbReference type="SAM" id="MobiDB-lite"/>
    </source>
</evidence>
<feature type="compositionally biased region" description="Low complexity" evidence="1">
    <location>
        <begin position="97"/>
        <end position="106"/>
    </location>
</feature>
<dbReference type="AlphaFoldDB" id="A0A2X0PM35"/>